<dbReference type="Pfam" id="PF06684">
    <property type="entry name" value="AA_synth"/>
    <property type="match status" value="1"/>
</dbReference>
<dbReference type="EMBL" id="PNYB01000008">
    <property type="protein sequence ID" value="PMS25032.1"/>
    <property type="molecule type" value="Genomic_DNA"/>
</dbReference>
<evidence type="ECO:0000313" key="2">
    <source>
        <dbReference type="Proteomes" id="UP000235347"/>
    </source>
</evidence>
<proteinExistence type="predicted"/>
<dbReference type="AlphaFoldDB" id="A0A2N7W6N9"/>
<accession>A0A2N7W6N9</accession>
<gene>
    <name evidence="1" type="ORF">C0Z19_12030</name>
</gene>
<dbReference type="RefSeq" id="WP_102610035.1">
    <property type="nucleotide sequence ID" value="NZ_CADIKD010000002.1"/>
</dbReference>
<dbReference type="Proteomes" id="UP000235347">
    <property type="component" value="Unassembled WGS sequence"/>
</dbReference>
<reference evidence="1 2" key="1">
    <citation type="submission" date="2018-01" db="EMBL/GenBank/DDBJ databases">
        <title>Whole genome analyses suggest that Burkholderia sensu lato contains two further novel genera in the rhizoxinica-symbiotica group Mycetohabitans gen. nov., and Trinickia gen. nov.: implications for the evolution of diazotrophy and nodulation in the Burkholderiaceae.</title>
        <authorList>
            <person name="Estrada-de los Santos P."/>
            <person name="Palmer M."/>
            <person name="Chavez-Ramirez B."/>
            <person name="Beukes C."/>
            <person name="Steenkamp E.T."/>
            <person name="Hirsch A.M."/>
            <person name="Manyaka P."/>
            <person name="Maluk M."/>
            <person name="Lafos M."/>
            <person name="Crook M."/>
            <person name="Gross E."/>
            <person name="Simon M.F."/>
            <person name="Bueno dos Reis Junior F."/>
            <person name="Poole P.S."/>
            <person name="Venter S.N."/>
            <person name="James E.K."/>
        </authorList>
    </citation>
    <scope>NUCLEOTIDE SEQUENCE [LARGE SCALE GENOMIC DNA]</scope>
    <source>
        <strain evidence="1 2">GP25-8</strain>
    </source>
</reference>
<dbReference type="InterPro" id="IPR035936">
    <property type="entry name" value="BB2672"/>
</dbReference>
<dbReference type="SUPFAM" id="SSF160519">
    <property type="entry name" value="BB2672-like"/>
    <property type="match status" value="1"/>
</dbReference>
<keyword evidence="2" id="KW-1185">Reference proteome</keyword>
<name>A0A2N7W6N9_9BURK</name>
<dbReference type="InterPro" id="IPR009569">
    <property type="entry name" value="AA_synth_put"/>
</dbReference>
<protein>
    <recommendedName>
        <fullName evidence="3">Amino acid synthesis family protein</fullName>
    </recommendedName>
</protein>
<evidence type="ECO:0000313" key="1">
    <source>
        <dbReference type="EMBL" id="PMS25032.1"/>
    </source>
</evidence>
<comment type="caution">
    <text evidence="1">The sequence shown here is derived from an EMBL/GenBank/DDBJ whole genome shotgun (WGS) entry which is preliminary data.</text>
</comment>
<organism evidence="1 2">
    <name type="scientific">Trinickia soli</name>
    <dbReference type="NCBI Taxonomy" id="380675"/>
    <lineage>
        <taxon>Bacteria</taxon>
        <taxon>Pseudomonadati</taxon>
        <taxon>Pseudomonadota</taxon>
        <taxon>Betaproteobacteria</taxon>
        <taxon>Burkholderiales</taxon>
        <taxon>Burkholderiaceae</taxon>
        <taxon>Trinickia</taxon>
    </lineage>
</organism>
<dbReference type="Gene3D" id="3.30.1330.110">
    <property type="entry name" value="BB2672"/>
    <property type="match status" value="1"/>
</dbReference>
<evidence type="ECO:0008006" key="3">
    <source>
        <dbReference type="Google" id="ProtNLM"/>
    </source>
</evidence>
<sequence>MSLVNVRKIKLDVEEVWHEGGKRLGEPLVIAVATAIVANPYAGRYEPDLLPFMSALRELGADLSLRLVAQLGGISKVQAYGKGAIVGEDGELEHGAVWHEAGGWAMRETLGGPKAIVPSAKTIGGVGSRLMVPLGHIQASYVRSHFGTCEVTVWDGPRRNEIAFALAMATGGRVHARLGGLQASEVRGLDGLR</sequence>